<proteinExistence type="inferred from homology"/>
<comment type="similarity">
    <text evidence="1">Belongs to the ZipA family.</text>
</comment>
<dbReference type="Pfam" id="PF04354">
    <property type="entry name" value="ZipA_C"/>
    <property type="match status" value="1"/>
</dbReference>
<dbReference type="GO" id="GO:0090529">
    <property type="term" value="P:cell septum assembly"/>
    <property type="evidence" value="ECO:0007669"/>
    <property type="project" value="InterPro"/>
</dbReference>
<evidence type="ECO:0000256" key="3">
    <source>
        <dbReference type="SAM" id="Phobius"/>
    </source>
</evidence>
<dbReference type="InterPro" id="IPR007449">
    <property type="entry name" value="ZipA_FtsZ-bd_C"/>
</dbReference>
<dbReference type="Gene3D" id="3.30.1400.10">
    <property type="entry name" value="ZipA, C-terminal FtsZ-binding domain"/>
    <property type="match status" value="1"/>
</dbReference>
<dbReference type="GO" id="GO:0005886">
    <property type="term" value="C:plasma membrane"/>
    <property type="evidence" value="ECO:0007669"/>
    <property type="project" value="UniProtKB-SubCell"/>
</dbReference>
<comment type="function">
    <text evidence="1">Essential cell division protein that stabilizes the FtsZ protofilaments by cross-linking them and that serves as a cytoplasmic membrane anchor for the Z ring. Also required for the recruitment to the septal ring of downstream cell division proteins.</text>
</comment>
<dbReference type="AlphaFoldDB" id="A0A8B6XA32"/>
<keyword evidence="3" id="KW-1133">Transmembrane helix</keyword>
<keyword evidence="2 3" id="KW-0472">Membrane</keyword>
<evidence type="ECO:0000313" key="5">
    <source>
        <dbReference type="Proteomes" id="UP000675920"/>
    </source>
</evidence>
<evidence type="ECO:0000256" key="1">
    <source>
        <dbReference type="RuleBase" id="RU003612"/>
    </source>
</evidence>
<protein>
    <recommendedName>
        <fullName evidence="1">Cell division protein ZipA</fullName>
    </recommendedName>
</protein>
<dbReference type="SMART" id="SM00771">
    <property type="entry name" value="ZipA_C"/>
    <property type="match status" value="1"/>
</dbReference>
<reference evidence="6" key="2">
    <citation type="submission" date="2025-08" db="UniProtKB">
        <authorList>
            <consortium name="RefSeq"/>
        </authorList>
    </citation>
    <scope>IDENTIFICATION</scope>
</reference>
<evidence type="ECO:0000259" key="4">
    <source>
        <dbReference type="SMART" id="SM00771"/>
    </source>
</evidence>
<keyword evidence="1 6" id="KW-0132">Cell division</keyword>
<dbReference type="SUPFAM" id="SSF64383">
    <property type="entry name" value="Cell-division protein ZipA, C-terminal domain"/>
    <property type="match status" value="1"/>
</dbReference>
<evidence type="ECO:0000256" key="2">
    <source>
        <dbReference type="RuleBase" id="RU003613"/>
    </source>
</evidence>
<comment type="subcellular location">
    <subcellularLocation>
        <location evidence="2">Cell inner membrane</location>
        <topology evidence="2">Single-pass type I membrane protein</topology>
    </subcellularLocation>
</comment>
<name>A0A8B6XA32_9BURK</name>
<sequence length="354" mass="37516">MTDLQIWLAAGGAVVVVAVVAYNKWVEWRAMKQAREAFGQTADALLTPTSPREARIEPSIDVPEAPEPFVDSVLVPVEEPEAVEFDDEVEAIVSLSFDAPIDGSRLAASFDGLRAGTKSVRVGATHAESHALELPRAGQPYSGVHCGVLLANRGGPLTAVEFSEFATAINNIGHALEAHIELPDMADVLAHARDLDQQCAAVDAQIGVNLVSTGGPWPALDILRVATEAGFSVRPDGRLLYIEGVHDELFSMHALDGQGRLVSLAGAPPEAASGVLTCVLDVPRAPEVAKPFATMIDVARAVGARLGAELVDDNRRPVTDAALAGIEVQLAPLYQRLRDSGIEPGSPRARRLFD</sequence>
<organism evidence="5 6">
    <name type="scientific">Derxia gummosa DSM 723</name>
    <dbReference type="NCBI Taxonomy" id="1121388"/>
    <lineage>
        <taxon>Bacteria</taxon>
        <taxon>Pseudomonadati</taxon>
        <taxon>Pseudomonadota</taxon>
        <taxon>Betaproteobacteria</taxon>
        <taxon>Burkholderiales</taxon>
        <taxon>Alcaligenaceae</taxon>
        <taxon>Derxia</taxon>
    </lineage>
</organism>
<dbReference type="InterPro" id="IPR036765">
    <property type="entry name" value="ZipA_FtsZ-bd_C_sf"/>
</dbReference>
<accession>A0A8B6XA32</accession>
<feature type="transmembrane region" description="Helical" evidence="3">
    <location>
        <begin position="6"/>
        <end position="25"/>
    </location>
</feature>
<keyword evidence="2" id="KW-0997">Cell inner membrane</keyword>
<keyword evidence="2 3" id="KW-0812">Transmembrane</keyword>
<evidence type="ECO:0000313" key="6">
    <source>
        <dbReference type="RefSeq" id="WP_051378932.1"/>
    </source>
</evidence>
<dbReference type="Proteomes" id="UP000675920">
    <property type="component" value="Unplaced"/>
</dbReference>
<keyword evidence="5" id="KW-1185">Reference proteome</keyword>
<keyword evidence="2" id="KW-1003">Cell membrane</keyword>
<keyword evidence="1" id="KW-0131">Cell cycle</keyword>
<feature type="domain" description="ZipA C-terminal FtsZ-binding" evidence="4">
    <location>
        <begin position="202"/>
        <end position="330"/>
    </location>
</feature>
<dbReference type="RefSeq" id="WP_051378932.1">
    <property type="nucleotide sequence ID" value="NZ_KI519499.1"/>
</dbReference>
<reference evidence="6" key="1">
    <citation type="journal article" date="2000" name="Biochemistry">
        <title>Solution structure of ZipA, a crucial component of Escherichia coli cell division.</title>
        <authorList>
            <person name="Moy F.J."/>
            <person name="Glasfeld E."/>
            <person name="Mosyak L."/>
            <person name="Powers R."/>
        </authorList>
    </citation>
    <scope>NUCLEOTIDE SEQUENCE</scope>
</reference>
<dbReference type="OrthoDB" id="8521018at2"/>